<dbReference type="Pfam" id="PF07811">
    <property type="entry name" value="TadE"/>
    <property type="match status" value="1"/>
</dbReference>
<evidence type="ECO:0000256" key="1">
    <source>
        <dbReference type="SAM" id="Phobius"/>
    </source>
</evidence>
<accession>A0A1G8YDB1</accession>
<dbReference type="InterPro" id="IPR012495">
    <property type="entry name" value="TadE-like_dom"/>
</dbReference>
<dbReference type="OrthoDB" id="6948598at2"/>
<gene>
    <name evidence="3" type="ORF">SAMN04488540_11745</name>
</gene>
<feature type="domain" description="TadE-like" evidence="2">
    <location>
        <begin position="8"/>
        <end position="50"/>
    </location>
</feature>
<evidence type="ECO:0000259" key="2">
    <source>
        <dbReference type="Pfam" id="PF07811"/>
    </source>
</evidence>
<evidence type="ECO:0000313" key="4">
    <source>
        <dbReference type="Proteomes" id="UP000199527"/>
    </source>
</evidence>
<organism evidence="3 4">
    <name type="scientific">Ferrimonas sediminum</name>
    <dbReference type="NCBI Taxonomy" id="718193"/>
    <lineage>
        <taxon>Bacteria</taxon>
        <taxon>Pseudomonadati</taxon>
        <taxon>Pseudomonadota</taxon>
        <taxon>Gammaproteobacteria</taxon>
        <taxon>Alteromonadales</taxon>
        <taxon>Ferrimonadaceae</taxon>
        <taxon>Ferrimonas</taxon>
    </lineage>
</organism>
<dbReference type="RefSeq" id="WP_090367319.1">
    <property type="nucleotide sequence ID" value="NZ_FNEM01000017.1"/>
</dbReference>
<keyword evidence="1" id="KW-0812">Transmembrane</keyword>
<dbReference type="Proteomes" id="UP000199527">
    <property type="component" value="Unassembled WGS sequence"/>
</dbReference>
<keyword evidence="4" id="KW-1185">Reference proteome</keyword>
<keyword evidence="1" id="KW-1133">Transmembrane helix</keyword>
<name>A0A1G8YDB1_9GAMM</name>
<sequence>MTHSKQKGVYAVEFAIVATVVFVIIFACLEVSRLMFAYNVLTEASRRAARLAAVCAPDTTGVPTAPIALESLALFDGSDFAPNISTANLTIEYLRIDGTPAATFYGIDLVRASIVNYQHTFVVPGMTLQIDSPDFVTTLPRESLGATRFGTTVCL</sequence>
<reference evidence="4" key="1">
    <citation type="submission" date="2016-10" db="EMBL/GenBank/DDBJ databases">
        <authorList>
            <person name="Varghese N."/>
            <person name="Submissions S."/>
        </authorList>
    </citation>
    <scope>NUCLEOTIDE SEQUENCE [LARGE SCALE GENOMIC DNA]</scope>
    <source>
        <strain evidence="4">DSM 23317</strain>
    </source>
</reference>
<dbReference type="EMBL" id="FNEM01000017">
    <property type="protein sequence ID" value="SDK00899.1"/>
    <property type="molecule type" value="Genomic_DNA"/>
</dbReference>
<feature type="transmembrane region" description="Helical" evidence="1">
    <location>
        <begin position="14"/>
        <end position="41"/>
    </location>
</feature>
<dbReference type="AlphaFoldDB" id="A0A1G8YDB1"/>
<evidence type="ECO:0000313" key="3">
    <source>
        <dbReference type="EMBL" id="SDK00899.1"/>
    </source>
</evidence>
<proteinExistence type="predicted"/>
<keyword evidence="1" id="KW-0472">Membrane</keyword>
<protein>
    <submittedName>
        <fullName evidence="3">TadE-like protein</fullName>
    </submittedName>
</protein>
<dbReference type="PROSITE" id="PS51257">
    <property type="entry name" value="PROKAR_LIPOPROTEIN"/>
    <property type="match status" value="1"/>
</dbReference>